<proteinExistence type="inferred from homology"/>
<comment type="similarity">
    <text evidence="4 19">Belongs to the CobS family.</text>
</comment>
<evidence type="ECO:0000256" key="6">
    <source>
        <dbReference type="ARBA" id="ARBA00015850"/>
    </source>
</evidence>
<comment type="caution">
    <text evidence="20">The sequence shown here is derived from an EMBL/GenBank/DDBJ whole genome shotgun (WGS) entry which is preliminary data.</text>
</comment>
<evidence type="ECO:0000256" key="15">
    <source>
        <dbReference type="ARBA" id="ARBA00032605"/>
    </source>
</evidence>
<feature type="transmembrane region" description="Helical" evidence="19">
    <location>
        <begin position="142"/>
        <end position="162"/>
    </location>
</feature>
<dbReference type="GO" id="GO:0051073">
    <property type="term" value="F:adenosylcobinamide-GDP ribazoletransferase activity"/>
    <property type="evidence" value="ECO:0007669"/>
    <property type="project" value="UniProtKB-UniRule"/>
</dbReference>
<keyword evidence="21" id="KW-1185">Reference proteome</keyword>
<evidence type="ECO:0000256" key="13">
    <source>
        <dbReference type="ARBA" id="ARBA00023136"/>
    </source>
</evidence>
<reference evidence="20 21" key="1">
    <citation type="submission" date="2020-08" db="EMBL/GenBank/DDBJ databases">
        <title>Genomic Encyclopedia of Type Strains, Phase IV (KMG-IV): sequencing the most valuable type-strain genomes for metagenomic binning, comparative biology and taxonomic classification.</title>
        <authorList>
            <person name="Goeker M."/>
        </authorList>
    </citation>
    <scope>NUCLEOTIDE SEQUENCE [LARGE SCALE GENOMIC DNA]</scope>
    <source>
        <strain evidence="20 21">DSM 102234</strain>
    </source>
</reference>
<evidence type="ECO:0000256" key="2">
    <source>
        <dbReference type="ARBA" id="ARBA00004651"/>
    </source>
</evidence>
<dbReference type="EMBL" id="JACIEI010000003">
    <property type="protein sequence ID" value="MBB3993597.1"/>
    <property type="molecule type" value="Genomic_DNA"/>
</dbReference>
<dbReference type="GO" id="GO:0005886">
    <property type="term" value="C:plasma membrane"/>
    <property type="evidence" value="ECO:0007669"/>
    <property type="project" value="UniProtKB-SubCell"/>
</dbReference>
<evidence type="ECO:0000256" key="4">
    <source>
        <dbReference type="ARBA" id="ARBA00010561"/>
    </source>
</evidence>
<evidence type="ECO:0000256" key="19">
    <source>
        <dbReference type="HAMAP-Rule" id="MF_00719"/>
    </source>
</evidence>
<comment type="pathway">
    <text evidence="3 19">Cofactor biosynthesis; adenosylcobalamin biosynthesis; adenosylcobalamin from cob(II)yrinate a,c-diamide: step 7/7.</text>
</comment>
<evidence type="ECO:0000256" key="7">
    <source>
        <dbReference type="ARBA" id="ARBA00022475"/>
    </source>
</evidence>
<feature type="transmembrane region" description="Helical" evidence="19">
    <location>
        <begin position="113"/>
        <end position="136"/>
    </location>
</feature>
<dbReference type="PANTHER" id="PTHR34148">
    <property type="entry name" value="ADENOSYLCOBINAMIDE-GDP RIBAZOLETRANSFERASE"/>
    <property type="match status" value="1"/>
</dbReference>
<dbReference type="InterPro" id="IPR003805">
    <property type="entry name" value="CobS"/>
</dbReference>
<keyword evidence="10 19" id="KW-0812">Transmembrane</keyword>
<evidence type="ECO:0000256" key="11">
    <source>
        <dbReference type="ARBA" id="ARBA00022842"/>
    </source>
</evidence>
<keyword evidence="11 19" id="KW-0460">Magnesium</keyword>
<keyword evidence="9 19" id="KW-0808">Transferase</keyword>
<dbReference type="UniPathway" id="UPA00148">
    <property type="reaction ID" value="UER00238"/>
</dbReference>
<keyword evidence="8 19" id="KW-0169">Cobalamin biosynthesis</keyword>
<evidence type="ECO:0000256" key="17">
    <source>
        <dbReference type="ARBA" id="ARBA00048623"/>
    </source>
</evidence>
<evidence type="ECO:0000256" key="3">
    <source>
        <dbReference type="ARBA" id="ARBA00004663"/>
    </source>
</evidence>
<keyword evidence="12 19" id="KW-1133">Transmembrane helix</keyword>
<dbReference type="PANTHER" id="PTHR34148:SF1">
    <property type="entry name" value="ADENOSYLCOBINAMIDE-GDP RIBAZOLETRANSFERASE"/>
    <property type="match status" value="1"/>
</dbReference>
<feature type="transmembrane region" description="Helical" evidence="19">
    <location>
        <begin position="55"/>
        <end position="79"/>
    </location>
</feature>
<comment type="subcellular location">
    <subcellularLocation>
        <location evidence="2 19">Cell membrane</location>
        <topology evidence="2 19">Multi-pass membrane protein</topology>
    </subcellularLocation>
</comment>
<feature type="transmembrane region" description="Helical" evidence="19">
    <location>
        <begin position="174"/>
        <end position="195"/>
    </location>
</feature>
<feature type="transmembrane region" description="Helical" evidence="19">
    <location>
        <begin position="201"/>
        <end position="219"/>
    </location>
</feature>
<name>A0A7W6E6L0_9RHOB</name>
<dbReference type="AlphaFoldDB" id="A0A7W6E6L0"/>
<evidence type="ECO:0000256" key="1">
    <source>
        <dbReference type="ARBA" id="ARBA00001946"/>
    </source>
</evidence>
<evidence type="ECO:0000313" key="21">
    <source>
        <dbReference type="Proteomes" id="UP000530268"/>
    </source>
</evidence>
<comment type="cofactor">
    <cofactor evidence="1 19">
        <name>Mg(2+)</name>
        <dbReference type="ChEBI" id="CHEBI:18420"/>
    </cofactor>
</comment>
<dbReference type="Proteomes" id="UP000530268">
    <property type="component" value="Unassembled WGS sequence"/>
</dbReference>
<evidence type="ECO:0000256" key="12">
    <source>
        <dbReference type="ARBA" id="ARBA00022989"/>
    </source>
</evidence>
<dbReference type="Pfam" id="PF02654">
    <property type="entry name" value="CobS"/>
    <property type="match status" value="1"/>
</dbReference>
<evidence type="ECO:0000256" key="8">
    <source>
        <dbReference type="ARBA" id="ARBA00022573"/>
    </source>
</evidence>
<sequence length="251" mass="25860">MDKPNPIRQIWLAAVLLTRLPLPRLPASAFADGAQAVWSYPLVGLAVGAAGGLTAHLALLTGLPSFAAAALGLAMMIMITGAMHEDGLADVFDGFWGGFIPSQRLEIMRDSQIGTYGVLALLTVFTLRLTAIAALLEHNSLFPIFAAAAVSRVTMPVLMYALPHARQDGLAHSVGRPSIFSVALSCGIAAVIALLCLGETGIIALSIAAGVTFGVGHLAKRKIGGQSGDVLGAAQQISEAAILMVCAALLL</sequence>
<keyword evidence="7 19" id="KW-1003">Cell membrane</keyword>
<comment type="catalytic activity">
    <reaction evidence="17 19">
        <text>alpha-ribazole + adenosylcob(III)inamide-GDP = adenosylcob(III)alamin + GMP + H(+)</text>
        <dbReference type="Rhea" id="RHEA:16049"/>
        <dbReference type="ChEBI" id="CHEBI:10329"/>
        <dbReference type="ChEBI" id="CHEBI:15378"/>
        <dbReference type="ChEBI" id="CHEBI:18408"/>
        <dbReference type="ChEBI" id="CHEBI:58115"/>
        <dbReference type="ChEBI" id="CHEBI:60487"/>
        <dbReference type="EC" id="2.7.8.26"/>
    </reaction>
</comment>
<evidence type="ECO:0000256" key="16">
    <source>
        <dbReference type="ARBA" id="ARBA00032853"/>
    </source>
</evidence>
<dbReference type="NCBIfam" id="TIGR00317">
    <property type="entry name" value="cobS"/>
    <property type="match status" value="1"/>
</dbReference>
<comment type="catalytic activity">
    <reaction evidence="18 19">
        <text>alpha-ribazole 5'-phosphate + adenosylcob(III)inamide-GDP = adenosylcob(III)alamin 5'-phosphate + GMP + H(+)</text>
        <dbReference type="Rhea" id="RHEA:23560"/>
        <dbReference type="ChEBI" id="CHEBI:15378"/>
        <dbReference type="ChEBI" id="CHEBI:57918"/>
        <dbReference type="ChEBI" id="CHEBI:58115"/>
        <dbReference type="ChEBI" id="CHEBI:60487"/>
        <dbReference type="ChEBI" id="CHEBI:60493"/>
        <dbReference type="EC" id="2.7.8.26"/>
    </reaction>
</comment>
<evidence type="ECO:0000256" key="9">
    <source>
        <dbReference type="ARBA" id="ARBA00022679"/>
    </source>
</evidence>
<evidence type="ECO:0000256" key="10">
    <source>
        <dbReference type="ARBA" id="ARBA00022692"/>
    </source>
</evidence>
<dbReference type="EC" id="2.7.8.26" evidence="5 19"/>
<keyword evidence="13 19" id="KW-0472">Membrane</keyword>
<dbReference type="GO" id="GO:0008818">
    <property type="term" value="F:cobalamin 5'-phosphate synthase activity"/>
    <property type="evidence" value="ECO:0007669"/>
    <property type="project" value="UniProtKB-UniRule"/>
</dbReference>
<accession>A0A7W6E6L0</accession>
<evidence type="ECO:0000256" key="14">
    <source>
        <dbReference type="ARBA" id="ARBA00025228"/>
    </source>
</evidence>
<evidence type="ECO:0000256" key="5">
    <source>
        <dbReference type="ARBA" id="ARBA00013200"/>
    </source>
</evidence>
<gene>
    <name evidence="19" type="primary">cobS</name>
    <name evidence="20" type="ORF">GGR95_001228</name>
</gene>
<dbReference type="HAMAP" id="MF_00719">
    <property type="entry name" value="CobS"/>
    <property type="match status" value="1"/>
</dbReference>
<protein>
    <recommendedName>
        <fullName evidence="6 19">Adenosylcobinamide-GDP ribazoletransferase</fullName>
        <ecNumber evidence="5 19">2.7.8.26</ecNumber>
    </recommendedName>
    <alternativeName>
        <fullName evidence="16 19">Cobalamin synthase</fullName>
    </alternativeName>
    <alternativeName>
        <fullName evidence="15 19">Cobalamin-5'-phosphate synthase</fullName>
    </alternativeName>
</protein>
<dbReference type="GO" id="GO:0009236">
    <property type="term" value="P:cobalamin biosynthetic process"/>
    <property type="evidence" value="ECO:0007669"/>
    <property type="project" value="UniProtKB-UniRule"/>
</dbReference>
<evidence type="ECO:0000256" key="18">
    <source>
        <dbReference type="ARBA" id="ARBA00049504"/>
    </source>
</evidence>
<evidence type="ECO:0000313" key="20">
    <source>
        <dbReference type="EMBL" id="MBB3993597.1"/>
    </source>
</evidence>
<dbReference type="RefSeq" id="WP_184563852.1">
    <property type="nucleotide sequence ID" value="NZ_JACIEI010000003.1"/>
</dbReference>
<organism evidence="20 21">
    <name type="scientific">Sulfitobacter undariae</name>
    <dbReference type="NCBI Taxonomy" id="1563671"/>
    <lineage>
        <taxon>Bacteria</taxon>
        <taxon>Pseudomonadati</taxon>
        <taxon>Pseudomonadota</taxon>
        <taxon>Alphaproteobacteria</taxon>
        <taxon>Rhodobacterales</taxon>
        <taxon>Roseobacteraceae</taxon>
        <taxon>Sulfitobacter</taxon>
    </lineage>
</organism>
<comment type="function">
    <text evidence="14 19">Joins adenosylcobinamide-GDP and alpha-ribazole to generate adenosylcobalamin (Ado-cobalamin). Also synthesizes adenosylcobalamin 5'-phosphate from adenosylcobinamide-GDP and alpha-ribazole 5'-phosphate.</text>
</comment>